<evidence type="ECO:0000256" key="6">
    <source>
        <dbReference type="ARBA" id="ARBA00023139"/>
    </source>
</evidence>
<dbReference type="InterPro" id="IPR001594">
    <property type="entry name" value="Palmitoyltrfase_DHHC"/>
</dbReference>
<dbReference type="GO" id="GO:0006612">
    <property type="term" value="P:protein targeting to membrane"/>
    <property type="evidence" value="ECO:0007669"/>
    <property type="project" value="TreeGrafter"/>
</dbReference>
<feature type="region of interest" description="Disordered" evidence="12">
    <location>
        <begin position="272"/>
        <end position="293"/>
    </location>
</feature>
<dbReference type="Proteomes" id="UP000799777">
    <property type="component" value="Unassembled WGS sequence"/>
</dbReference>
<protein>
    <recommendedName>
        <fullName evidence="11">Palmitoyltransferase</fullName>
        <ecNumber evidence="11">2.3.1.225</ecNumber>
    </recommendedName>
</protein>
<dbReference type="EC" id="2.3.1.225" evidence="11"/>
<dbReference type="EMBL" id="ML978204">
    <property type="protein sequence ID" value="KAF2029150.1"/>
    <property type="molecule type" value="Genomic_DNA"/>
</dbReference>
<dbReference type="GO" id="GO:0016020">
    <property type="term" value="C:membrane"/>
    <property type="evidence" value="ECO:0007669"/>
    <property type="project" value="UniProtKB-SubCell"/>
</dbReference>
<keyword evidence="7" id="KW-0449">Lipoprotein</keyword>
<feature type="transmembrane region" description="Helical" evidence="11">
    <location>
        <begin position="215"/>
        <end position="235"/>
    </location>
</feature>
<comment type="catalytic activity">
    <reaction evidence="10 11">
        <text>L-cysteinyl-[protein] + hexadecanoyl-CoA = S-hexadecanoyl-L-cysteinyl-[protein] + CoA</text>
        <dbReference type="Rhea" id="RHEA:36683"/>
        <dbReference type="Rhea" id="RHEA-COMP:10131"/>
        <dbReference type="Rhea" id="RHEA-COMP:11032"/>
        <dbReference type="ChEBI" id="CHEBI:29950"/>
        <dbReference type="ChEBI" id="CHEBI:57287"/>
        <dbReference type="ChEBI" id="CHEBI:57379"/>
        <dbReference type="ChEBI" id="CHEBI:74151"/>
        <dbReference type="EC" id="2.3.1.225"/>
    </reaction>
</comment>
<dbReference type="AlphaFoldDB" id="A0A9P4H8T8"/>
<evidence type="ECO:0000256" key="11">
    <source>
        <dbReference type="RuleBase" id="RU079119"/>
    </source>
</evidence>
<evidence type="ECO:0000256" key="5">
    <source>
        <dbReference type="ARBA" id="ARBA00023136"/>
    </source>
</evidence>
<keyword evidence="5 11" id="KW-0472">Membrane</keyword>
<feature type="transmembrane region" description="Helical" evidence="11">
    <location>
        <begin position="188"/>
        <end position="208"/>
    </location>
</feature>
<reference evidence="14" key="1">
    <citation type="journal article" date="2020" name="Stud. Mycol.">
        <title>101 Dothideomycetes genomes: a test case for predicting lifestyles and emergence of pathogens.</title>
        <authorList>
            <person name="Haridas S."/>
            <person name="Albert R."/>
            <person name="Binder M."/>
            <person name="Bloem J."/>
            <person name="Labutti K."/>
            <person name="Salamov A."/>
            <person name="Andreopoulos B."/>
            <person name="Baker S."/>
            <person name="Barry K."/>
            <person name="Bills G."/>
            <person name="Bluhm B."/>
            <person name="Cannon C."/>
            <person name="Castanera R."/>
            <person name="Culley D."/>
            <person name="Daum C."/>
            <person name="Ezra D."/>
            <person name="Gonzalez J."/>
            <person name="Henrissat B."/>
            <person name="Kuo A."/>
            <person name="Liang C."/>
            <person name="Lipzen A."/>
            <person name="Lutzoni F."/>
            <person name="Magnuson J."/>
            <person name="Mondo S."/>
            <person name="Nolan M."/>
            <person name="Ohm R."/>
            <person name="Pangilinan J."/>
            <person name="Park H.-J."/>
            <person name="Ramirez L."/>
            <person name="Alfaro M."/>
            <person name="Sun H."/>
            <person name="Tritt A."/>
            <person name="Yoshinaga Y."/>
            <person name="Zwiers L.-H."/>
            <person name="Turgeon B."/>
            <person name="Goodwin S."/>
            <person name="Spatafora J."/>
            <person name="Crous P."/>
            <person name="Grigoriev I."/>
        </authorList>
    </citation>
    <scope>NUCLEOTIDE SEQUENCE</scope>
    <source>
        <strain evidence="14">CBS 110217</strain>
    </source>
</reference>
<dbReference type="GO" id="GO:0019706">
    <property type="term" value="F:protein-cysteine S-palmitoyltransferase activity"/>
    <property type="evidence" value="ECO:0007669"/>
    <property type="project" value="UniProtKB-EC"/>
</dbReference>
<evidence type="ECO:0000256" key="4">
    <source>
        <dbReference type="ARBA" id="ARBA00022989"/>
    </source>
</evidence>
<evidence type="ECO:0000256" key="2">
    <source>
        <dbReference type="ARBA" id="ARBA00022679"/>
    </source>
</evidence>
<keyword evidence="8 11" id="KW-0012">Acyltransferase</keyword>
<evidence type="ECO:0000256" key="1">
    <source>
        <dbReference type="ARBA" id="ARBA00004141"/>
    </source>
</evidence>
<evidence type="ECO:0000259" key="13">
    <source>
        <dbReference type="Pfam" id="PF01529"/>
    </source>
</evidence>
<dbReference type="Pfam" id="PF01529">
    <property type="entry name" value="DHHC"/>
    <property type="match status" value="1"/>
</dbReference>
<keyword evidence="3 11" id="KW-0812">Transmembrane</keyword>
<accession>A0A9P4H8T8</accession>
<comment type="domain">
    <text evidence="11">The DHHC domain is required for palmitoyltransferase activity.</text>
</comment>
<dbReference type="PANTHER" id="PTHR22883">
    <property type="entry name" value="ZINC FINGER DHHC DOMAIN CONTAINING PROTEIN"/>
    <property type="match status" value="1"/>
</dbReference>
<evidence type="ECO:0000313" key="15">
    <source>
        <dbReference type="Proteomes" id="UP000799777"/>
    </source>
</evidence>
<evidence type="ECO:0000313" key="14">
    <source>
        <dbReference type="EMBL" id="KAF2029150.1"/>
    </source>
</evidence>
<comment type="subcellular location">
    <subcellularLocation>
        <location evidence="1">Membrane</location>
        <topology evidence="1">Multi-pass membrane protein</topology>
    </subcellularLocation>
</comment>
<feature type="transmembrane region" description="Helical" evidence="11">
    <location>
        <begin position="77"/>
        <end position="98"/>
    </location>
</feature>
<proteinExistence type="inferred from homology"/>
<evidence type="ECO:0000256" key="12">
    <source>
        <dbReference type="SAM" id="MobiDB-lite"/>
    </source>
</evidence>
<comment type="similarity">
    <text evidence="9">Belongs to the DHHC palmitoyltransferase family. PFA5 subfamily.</text>
</comment>
<comment type="caution">
    <text evidence="14">The sequence shown here is derived from an EMBL/GenBank/DDBJ whole genome shotgun (WGS) entry which is preliminary data.</text>
</comment>
<evidence type="ECO:0000256" key="7">
    <source>
        <dbReference type="ARBA" id="ARBA00023288"/>
    </source>
</evidence>
<feature type="domain" description="Palmitoyltransferase DHHC" evidence="13">
    <location>
        <begin position="140"/>
        <end position="254"/>
    </location>
</feature>
<dbReference type="GO" id="GO:0005783">
    <property type="term" value="C:endoplasmic reticulum"/>
    <property type="evidence" value="ECO:0007669"/>
    <property type="project" value="TreeGrafter"/>
</dbReference>
<name>A0A9P4H8T8_9PLEO</name>
<feature type="transmembrane region" description="Helical" evidence="11">
    <location>
        <begin position="37"/>
        <end position="57"/>
    </location>
</feature>
<evidence type="ECO:0000256" key="8">
    <source>
        <dbReference type="ARBA" id="ARBA00023315"/>
    </source>
</evidence>
<evidence type="ECO:0000256" key="9">
    <source>
        <dbReference type="ARBA" id="ARBA00038298"/>
    </source>
</evidence>
<dbReference type="OrthoDB" id="331948at2759"/>
<dbReference type="InterPro" id="IPR039859">
    <property type="entry name" value="PFA4/ZDH16/20/ERF2-like"/>
</dbReference>
<evidence type="ECO:0000256" key="3">
    <source>
        <dbReference type="ARBA" id="ARBA00022692"/>
    </source>
</evidence>
<keyword evidence="6" id="KW-0564">Palmitate</keyword>
<keyword evidence="4 11" id="KW-1133">Transmembrane helix</keyword>
<organism evidence="14 15">
    <name type="scientific">Setomelanomma holmii</name>
    <dbReference type="NCBI Taxonomy" id="210430"/>
    <lineage>
        <taxon>Eukaryota</taxon>
        <taxon>Fungi</taxon>
        <taxon>Dikarya</taxon>
        <taxon>Ascomycota</taxon>
        <taxon>Pezizomycotina</taxon>
        <taxon>Dothideomycetes</taxon>
        <taxon>Pleosporomycetidae</taxon>
        <taxon>Pleosporales</taxon>
        <taxon>Pleosporineae</taxon>
        <taxon>Phaeosphaeriaceae</taxon>
        <taxon>Setomelanomma</taxon>
    </lineage>
</organism>
<dbReference type="PROSITE" id="PS50216">
    <property type="entry name" value="DHHC"/>
    <property type="match status" value="1"/>
</dbReference>
<sequence length="392" mass="44598">MAPFVVGSQKPEARDNTTPLEQRLGMATAVVMPVLELGALGFVTWVVCYSICIQYLIRPSSELQQSFNVQSRRPSGIAILAIYAISLFCLLVPFLRLLQVIWAKPDLLVPAESTREKQDADSRPMEQYDAYICDYEGLPLYCEKCCIFKPDRTHHCKELGRCVRKMDHFCPWAGGIIGETTHKYFMQFVSYTALYTTFVWIVVAIFLADRTGMRPGIWIGALVLGVLFCIFTFTMSCMTGYNLCINYTSVEAIQRGGVSNIAFLITRMPHEPELQSPPSPPTSSEGRPKDQEADDDWPVLRIIQRSGGLSFVVMQTKPFQHPWSTTMMQGWKDTMGKSFVDWLLPLKHSPCKQRSRSGEFRWGEVVYDMAKKYQRDNPGARLALLEGRRRSR</sequence>
<keyword evidence="2 11" id="KW-0808">Transferase</keyword>
<evidence type="ECO:0000256" key="10">
    <source>
        <dbReference type="ARBA" id="ARBA00048048"/>
    </source>
</evidence>
<dbReference type="GO" id="GO:0005794">
    <property type="term" value="C:Golgi apparatus"/>
    <property type="evidence" value="ECO:0007669"/>
    <property type="project" value="TreeGrafter"/>
</dbReference>
<gene>
    <name evidence="14" type="ORF">EK21DRAFT_68274</name>
</gene>
<keyword evidence="15" id="KW-1185">Reference proteome</keyword>
<dbReference type="PANTHER" id="PTHR22883:SF23">
    <property type="entry name" value="PALMITOYLTRANSFERASE ZDHHC6"/>
    <property type="match status" value="1"/>
</dbReference>